<comment type="caution">
    <text evidence="2">The sequence shown here is derived from an EMBL/GenBank/DDBJ whole genome shotgun (WGS) entry which is preliminary data.</text>
</comment>
<dbReference type="PANTHER" id="PTHR39476:SF1">
    <property type="entry name" value="NADH DEHYDROGENASE [UBIQUINONE] 1 BETA SUBCOMPLEX SUBUNIT 4"/>
    <property type="match status" value="1"/>
</dbReference>
<accession>A0A8H5ZGZ6</accession>
<reference evidence="2" key="1">
    <citation type="submission" date="2019-11" db="EMBL/GenBank/DDBJ databases">
        <title>Bipolaris sorokiniana Genome sequencing.</title>
        <authorList>
            <person name="Wang H."/>
        </authorList>
    </citation>
    <scope>NUCLEOTIDE SEQUENCE</scope>
</reference>
<dbReference type="PANTHER" id="PTHR39476">
    <property type="entry name" value="NADH:UBIQUINONE OXIDOREDUCTASE 6.6KD SUBUNIT"/>
    <property type="match status" value="1"/>
</dbReference>
<name>A0A8H5ZGZ6_COCSA</name>
<dbReference type="AlphaFoldDB" id="A0A8H5ZGZ6"/>
<dbReference type="OMA" id="RYKYWRW"/>
<gene>
    <name evidence="2" type="ORF">GGP41_006079</name>
</gene>
<sequence>MQPTLRRMAGHNHGMIHADPAIIKWATMTTNRHKYFRWTRRTAWITFAYVALVPGLLGAAGYWAEGRWDMRGKRRGDTISEF</sequence>
<evidence type="ECO:0000313" key="2">
    <source>
        <dbReference type="EMBL" id="KAF5849117.1"/>
    </source>
</evidence>
<evidence type="ECO:0008006" key="4">
    <source>
        <dbReference type="Google" id="ProtNLM"/>
    </source>
</evidence>
<organism evidence="2 3">
    <name type="scientific">Cochliobolus sativus</name>
    <name type="common">Common root rot and spot blotch fungus</name>
    <name type="synonym">Bipolaris sorokiniana</name>
    <dbReference type="NCBI Taxonomy" id="45130"/>
    <lineage>
        <taxon>Eukaryota</taxon>
        <taxon>Fungi</taxon>
        <taxon>Dikarya</taxon>
        <taxon>Ascomycota</taxon>
        <taxon>Pezizomycotina</taxon>
        <taxon>Dothideomycetes</taxon>
        <taxon>Pleosporomycetidae</taxon>
        <taxon>Pleosporales</taxon>
        <taxon>Pleosporineae</taxon>
        <taxon>Pleosporaceae</taxon>
        <taxon>Bipolaris</taxon>
    </lineage>
</organism>
<evidence type="ECO:0000313" key="3">
    <source>
        <dbReference type="Proteomes" id="UP000624244"/>
    </source>
</evidence>
<protein>
    <recommendedName>
        <fullName evidence="4">Complex I-B15</fullName>
    </recommendedName>
</protein>
<dbReference type="Proteomes" id="UP000624244">
    <property type="component" value="Unassembled WGS sequence"/>
</dbReference>
<keyword evidence="1" id="KW-0472">Membrane</keyword>
<feature type="transmembrane region" description="Helical" evidence="1">
    <location>
        <begin position="42"/>
        <end position="64"/>
    </location>
</feature>
<proteinExistence type="predicted"/>
<keyword evidence="1" id="KW-1133">Transmembrane helix</keyword>
<dbReference type="EMBL" id="WNKQ01000009">
    <property type="protein sequence ID" value="KAF5849117.1"/>
    <property type="molecule type" value="Genomic_DNA"/>
</dbReference>
<evidence type="ECO:0000256" key="1">
    <source>
        <dbReference type="SAM" id="Phobius"/>
    </source>
</evidence>
<keyword evidence="1" id="KW-0812">Transmembrane</keyword>